<dbReference type="Pfam" id="PF11696">
    <property type="entry name" value="DUF3292"/>
    <property type="match status" value="1"/>
</dbReference>
<evidence type="ECO:0000256" key="1">
    <source>
        <dbReference type="SAM" id="MobiDB-lite"/>
    </source>
</evidence>
<feature type="region of interest" description="Disordered" evidence="1">
    <location>
        <begin position="1"/>
        <end position="58"/>
    </location>
</feature>
<dbReference type="PANTHER" id="PTHR37402">
    <property type="entry name" value="GRAM DOMAIN-CONTAINING PROTEIN 4"/>
    <property type="match status" value="1"/>
</dbReference>
<dbReference type="PANTHER" id="PTHR37402:SF1">
    <property type="entry name" value="GRAM DOMAIN-CONTAINING PROTEIN 4"/>
    <property type="match status" value="1"/>
</dbReference>
<feature type="region of interest" description="Disordered" evidence="1">
    <location>
        <begin position="401"/>
        <end position="445"/>
    </location>
</feature>
<evidence type="ECO:0000313" key="4">
    <source>
        <dbReference type="Proteomes" id="UP000650833"/>
    </source>
</evidence>
<sequence>MSSNSNNNDHNNNNSSSSRSSSNDIGSSRKPPTPPPRPSIAKVTSAPPIPEAAPALPERNKSVDQLMTNSKPVHKISRVNSDIEEYYAHLGKHVKEVRRRKAKNISVPSLSDFRVKKDEKVISTKWVEFIQAWIKYFVSAAAYDDIDRPLEPFSLKTVKHDLDRLYPMIVPFIAPVRKLRPIYRWENKALTGGLASFYLLLWYYDLIMAFVCVWLAIGILVVRLDMFAQYGVDALEEQPETDATVKSWNRNFWMKMRTTIGTRSPYGFNLFDDIDISVNEWKTDLYTKYGPTIQIILSDTVDYLERIKNLLTWKRPLKTRILLIAISTSSLFLTFIPLRFVGKMAFFYVGFEFFVLQALRSHYPRHRRLFNILNLLLWDVPNDAEYAMEVVRLSHPLKNTKDKSFASNSSTSTDLRRRNIAQDGSSSSSSSNRSHNPPSAMPKKLSASMSDLMTDHLTMKALEVQPTNKSPGKTAFHEQAASTATTLAMLAAAAAVNKVKKTVDSKRDKNAKKTDELTLPKEDDPNAFGCMYKGTIPGRIDLRGNGFVFQTSRMTGGKILVECAFDDIVGVKKTKQYDMLVWHASGIDISTTDGHVLKFENVIRRDDCFNRLVAASDEGGDWKKM</sequence>
<keyword evidence="2" id="KW-0812">Transmembrane</keyword>
<keyword evidence="2" id="KW-1133">Transmembrane helix</keyword>
<organism evidence="3 4">
    <name type="scientific">Mucor plumbeus</name>
    <dbReference type="NCBI Taxonomy" id="97098"/>
    <lineage>
        <taxon>Eukaryota</taxon>
        <taxon>Fungi</taxon>
        <taxon>Fungi incertae sedis</taxon>
        <taxon>Mucoromycota</taxon>
        <taxon>Mucoromycotina</taxon>
        <taxon>Mucoromycetes</taxon>
        <taxon>Mucorales</taxon>
        <taxon>Mucorineae</taxon>
        <taxon>Mucoraceae</taxon>
        <taxon>Mucor</taxon>
    </lineage>
</organism>
<comment type="caution">
    <text evidence="3">The sequence shown here is derived from an EMBL/GenBank/DDBJ whole genome shotgun (WGS) entry which is preliminary data.</text>
</comment>
<dbReference type="EMBL" id="JAEPRC010000651">
    <property type="protein sequence ID" value="KAG2193408.1"/>
    <property type="molecule type" value="Genomic_DNA"/>
</dbReference>
<dbReference type="InterPro" id="IPR021709">
    <property type="entry name" value="DUF3292"/>
</dbReference>
<accession>A0A8H7QKT5</accession>
<feature type="transmembrane region" description="Helical" evidence="2">
    <location>
        <begin position="321"/>
        <end position="340"/>
    </location>
</feature>
<dbReference type="GO" id="GO:0006915">
    <property type="term" value="P:apoptotic process"/>
    <property type="evidence" value="ECO:0007669"/>
    <property type="project" value="InterPro"/>
</dbReference>
<keyword evidence="4" id="KW-1185">Reference proteome</keyword>
<dbReference type="InterPro" id="IPR037847">
    <property type="entry name" value="GRAMDC4"/>
</dbReference>
<feature type="compositionally biased region" description="Low complexity" evidence="1">
    <location>
        <begin position="1"/>
        <end position="28"/>
    </location>
</feature>
<proteinExistence type="predicted"/>
<feature type="transmembrane region" description="Helical" evidence="2">
    <location>
        <begin position="201"/>
        <end position="222"/>
    </location>
</feature>
<gene>
    <name evidence="3" type="ORF">INT46_003491</name>
</gene>
<dbReference type="OrthoDB" id="1708389at2759"/>
<reference evidence="3" key="1">
    <citation type="submission" date="2020-12" db="EMBL/GenBank/DDBJ databases">
        <title>Metabolic potential, ecology and presence of endohyphal bacteria is reflected in genomic diversity of Mucoromycotina.</title>
        <authorList>
            <person name="Muszewska A."/>
            <person name="Okrasinska A."/>
            <person name="Steczkiewicz K."/>
            <person name="Drgas O."/>
            <person name="Orlowska M."/>
            <person name="Perlinska-Lenart U."/>
            <person name="Aleksandrzak-Piekarczyk T."/>
            <person name="Szatraj K."/>
            <person name="Zielenkiewicz U."/>
            <person name="Pilsyk S."/>
            <person name="Malc E."/>
            <person name="Mieczkowski P."/>
            <person name="Kruszewska J.S."/>
            <person name="Biernat P."/>
            <person name="Pawlowska J."/>
        </authorList>
    </citation>
    <scope>NUCLEOTIDE SEQUENCE</scope>
    <source>
        <strain evidence="3">CBS 226.32</strain>
    </source>
</reference>
<keyword evidence="2" id="KW-0472">Membrane</keyword>
<dbReference type="Proteomes" id="UP000650833">
    <property type="component" value="Unassembled WGS sequence"/>
</dbReference>
<dbReference type="Gene3D" id="2.30.29.30">
    <property type="entry name" value="Pleckstrin-homology domain (PH domain)/Phosphotyrosine-binding domain (PTB)"/>
    <property type="match status" value="1"/>
</dbReference>
<name>A0A8H7QKT5_9FUNG</name>
<evidence type="ECO:0000313" key="3">
    <source>
        <dbReference type="EMBL" id="KAG2193408.1"/>
    </source>
</evidence>
<dbReference type="InterPro" id="IPR011993">
    <property type="entry name" value="PH-like_dom_sf"/>
</dbReference>
<feature type="compositionally biased region" description="Low complexity" evidence="1">
    <location>
        <begin position="425"/>
        <end position="438"/>
    </location>
</feature>
<evidence type="ECO:0000256" key="2">
    <source>
        <dbReference type="SAM" id="Phobius"/>
    </source>
</evidence>
<protein>
    <submittedName>
        <fullName evidence="3">Uncharacterized protein</fullName>
    </submittedName>
</protein>
<dbReference type="AlphaFoldDB" id="A0A8H7QKT5"/>